<gene>
    <name evidence="1" type="ORF">LCGC14_1175030</name>
</gene>
<evidence type="ECO:0000313" key="1">
    <source>
        <dbReference type="EMBL" id="KKM96743.1"/>
    </source>
</evidence>
<accession>A0A0F9LTM4</accession>
<organism evidence="1">
    <name type="scientific">marine sediment metagenome</name>
    <dbReference type="NCBI Taxonomy" id="412755"/>
    <lineage>
        <taxon>unclassified sequences</taxon>
        <taxon>metagenomes</taxon>
        <taxon>ecological metagenomes</taxon>
    </lineage>
</organism>
<proteinExistence type="predicted"/>
<reference evidence="1" key="1">
    <citation type="journal article" date="2015" name="Nature">
        <title>Complex archaea that bridge the gap between prokaryotes and eukaryotes.</title>
        <authorList>
            <person name="Spang A."/>
            <person name="Saw J.H."/>
            <person name="Jorgensen S.L."/>
            <person name="Zaremba-Niedzwiedzka K."/>
            <person name="Martijn J."/>
            <person name="Lind A.E."/>
            <person name="van Eijk R."/>
            <person name="Schleper C."/>
            <person name="Guy L."/>
            <person name="Ettema T.J."/>
        </authorList>
    </citation>
    <scope>NUCLEOTIDE SEQUENCE</scope>
</reference>
<sequence>MIEIFKNGSILDQNSFFFAPFHKSIDLIVEKRTPDNLFQEILGALLNFFSEIKQHRTILDVEEAFKKIEEILNLKNLEDLDDESMAEESDILKGDLKDFIANNIEKINLSIDDGQTGFMVNYWISNLEIAFETFGSALKEFRRKYRFLSKKSSRAKDLLKDKLNRIYKALFLVFFRIMEQIYMISENMKFIPDKEISYLIEDVVYLENIVRATQENIYYY</sequence>
<protein>
    <submittedName>
        <fullName evidence="1">Uncharacterized protein</fullName>
    </submittedName>
</protein>
<dbReference type="AlphaFoldDB" id="A0A0F9LTM4"/>
<comment type="caution">
    <text evidence="1">The sequence shown here is derived from an EMBL/GenBank/DDBJ whole genome shotgun (WGS) entry which is preliminary data.</text>
</comment>
<name>A0A0F9LTM4_9ZZZZ</name>
<dbReference type="EMBL" id="LAZR01005839">
    <property type="protein sequence ID" value="KKM96743.1"/>
    <property type="molecule type" value="Genomic_DNA"/>
</dbReference>